<dbReference type="AlphaFoldDB" id="A0A8J5TGF6"/>
<accession>A0A8J5TGF6</accession>
<sequence length="113" mass="12422">MPKNLEAEVLQSQQLSSPVQSKTGSSVHEDGGNCCNKPVKDEMLDMKLKLKQMELDVLKLRSKQAQINNVKQGAPLSADAQARNNTKLRPLPTPLAPTGHRALFIHSLDGIRQ</sequence>
<reference evidence="2" key="1">
    <citation type="journal article" date="2021" name="bioRxiv">
        <title>Whole Genome Assembly and Annotation of Northern Wild Rice, Zizania palustris L., Supports a Whole Genome Duplication in the Zizania Genus.</title>
        <authorList>
            <person name="Haas M."/>
            <person name="Kono T."/>
            <person name="Macchietto M."/>
            <person name="Millas R."/>
            <person name="McGilp L."/>
            <person name="Shao M."/>
            <person name="Duquette J."/>
            <person name="Hirsch C.N."/>
            <person name="Kimball J."/>
        </authorList>
    </citation>
    <scope>NUCLEOTIDE SEQUENCE</scope>
    <source>
        <tissue evidence="2">Fresh leaf tissue</tissue>
    </source>
</reference>
<reference evidence="2" key="2">
    <citation type="submission" date="2021-02" db="EMBL/GenBank/DDBJ databases">
        <authorList>
            <person name="Kimball J.A."/>
            <person name="Haas M.W."/>
            <person name="Macchietto M."/>
            <person name="Kono T."/>
            <person name="Duquette J."/>
            <person name="Shao M."/>
        </authorList>
    </citation>
    <scope>NUCLEOTIDE SEQUENCE</scope>
    <source>
        <tissue evidence="2">Fresh leaf tissue</tissue>
    </source>
</reference>
<gene>
    <name evidence="2" type="ORF">GUJ93_ZPchr0015g6632</name>
</gene>
<evidence type="ECO:0000313" key="2">
    <source>
        <dbReference type="EMBL" id="KAG8083335.1"/>
    </source>
</evidence>
<evidence type="ECO:0000313" key="3">
    <source>
        <dbReference type="Proteomes" id="UP000729402"/>
    </source>
</evidence>
<protein>
    <submittedName>
        <fullName evidence="2">Uncharacterized protein</fullName>
    </submittedName>
</protein>
<proteinExistence type="predicted"/>
<evidence type="ECO:0000256" key="1">
    <source>
        <dbReference type="SAM" id="MobiDB-lite"/>
    </source>
</evidence>
<comment type="caution">
    <text evidence="2">The sequence shown here is derived from an EMBL/GenBank/DDBJ whole genome shotgun (WGS) entry which is preliminary data.</text>
</comment>
<dbReference type="Proteomes" id="UP000729402">
    <property type="component" value="Unassembled WGS sequence"/>
</dbReference>
<feature type="compositionally biased region" description="Low complexity" evidence="1">
    <location>
        <begin position="9"/>
        <end position="21"/>
    </location>
</feature>
<organism evidence="2 3">
    <name type="scientific">Zizania palustris</name>
    <name type="common">Northern wild rice</name>
    <dbReference type="NCBI Taxonomy" id="103762"/>
    <lineage>
        <taxon>Eukaryota</taxon>
        <taxon>Viridiplantae</taxon>
        <taxon>Streptophyta</taxon>
        <taxon>Embryophyta</taxon>
        <taxon>Tracheophyta</taxon>
        <taxon>Spermatophyta</taxon>
        <taxon>Magnoliopsida</taxon>
        <taxon>Liliopsida</taxon>
        <taxon>Poales</taxon>
        <taxon>Poaceae</taxon>
        <taxon>BOP clade</taxon>
        <taxon>Oryzoideae</taxon>
        <taxon>Oryzeae</taxon>
        <taxon>Zizaniinae</taxon>
        <taxon>Zizania</taxon>
    </lineage>
</organism>
<feature type="region of interest" description="Disordered" evidence="1">
    <location>
        <begin position="1"/>
        <end position="38"/>
    </location>
</feature>
<keyword evidence="3" id="KW-1185">Reference proteome</keyword>
<name>A0A8J5TGF6_ZIZPA</name>
<dbReference type="EMBL" id="JAAALK010000085">
    <property type="protein sequence ID" value="KAG8083335.1"/>
    <property type="molecule type" value="Genomic_DNA"/>
</dbReference>